<sequence>MGGWLDGMTLGAGRVASRRGHEGGPASGQGTDTAPVLSDYHQQAIDASNAQTGPNGFEQGVDSAIATYNSDAVQNTLTVAPVAMAAAYGAGTAMGAGLTGTAVLSAAATAAAPAAAAVAAGMVAGFIGFKAGEALGGWAMEAMGFERIAEDGEMPATVGHPIAHVSGWSLGAMVLGAVAAVAVGVLVVATAGAALGPIMLAVAAASAAGLVGGIGFGFASVAGQYGTNKGTIKTGSANVWFRNKPVARVNDIVDCSDHAVSKVAEGAETVFANNWPIARIGHKTTCDGTINDGVPNIAIDIDTSAIALAIDVGWQSRLANLAVIAADLLPIGGRKPKGGDPSAAHAGEAPNGCRTGFGCPVDVATGRFMETRTDIAIPGTIPLVLQRTHAVESAGIQGKGWAGTWAQQLRMDPETVTFQNDEGTLITFHTPGDEVMSHNLRFPHLELLGRRSAELFVHDRRSRLFLVFADEGADTRRLSRIEDRNGNRIAFLYGPDGLRRVEHSDGFALAVHSAGGLIRHAVLDAADGEDCVFAWDYNRAGQLVQVRSSQTGDLRYDYDDQGRLTGWHDAKDTHVHYEYGPDGRIRRLWSDSGHAGGTLDYDVARRRTVTRSDEGAVTVWDWTEDGVVWRETDPTGQVWLTEWDRAFHVTARVDPLGGRSTFAYDVSGNLIRATDAEGAVTQWDYGPDGLLRAVIDPAGNRSAFRYDGHGNLVGTTDALNRITSLGLGAKGEVLRIDMPGDVQERIFYDPLMRPNRFRDPDGNEVRSLRDTEGRLLWTTDQIGAATRFDVTRGSDNPRGNVRAVERPDGAVTRIEWDVEGQLSAIIDPDGNARHYRYGAFDLPLETVDAKGHRLRMEHDREMRLTAVVNERGERYEYCYDAAGRVVAERDYSGLVTRYTLDAAGRVILAAAPDGSQRHYDWSPSGRLMRMRVQDGQGLSETRFAYDQRGLLVRAENGDATVEYDYDALGRVVAERLNGREIASDYDLAGQRIARSGDVLHLTAAYSRAGLPVALTVAGHQPLSFRHDPRGLEQLRHSEAGFALSQGHTLAGNLAEQIAGPFARLPEEARLGRLGASSGFGDATRMGARLHRSYAWDRLDRATAIHDRSMGSIENRYDARGQVTARLSDKAPLQQFEYDPARNLAAVIEAGVARSVETAAGRVRRRGNVLYRHDDCGRVIEKRIEEPGFRPRIWRMEWDGLGQLVGLETPGGRRWRYRYDPFGRRVARLSDGQGAAYQWEGDRLIAEVPLAADGSAAWQAARHWVYEPGSFRPLAQVQHGALHYIVTDHIGTPREMFSEDGAEVVWRAELSLWGEIADLRRRAANDDAAPDCPIRFQGQFQDPESGLHYNRFRYYDPDAAQYLAPDPIGLEGGFRPQGYVGDPNGWVDPLGLNGCGGTVPHRVTVEYDPRMPRVEFQRKAQALQQLGEQGLLSRATSPVSRDPSVTRAYRQDMIRRIWNQYGERNPAFANKLIERITQRMQPDHVHELQLNGPDAASNLRFLDSFTNWHIGTQQIWPQIRNLPPGTPIVIDIVGPP</sequence>
<organism evidence="6 7">
    <name type="scientific">Paracoccus simplex</name>
    <dbReference type="NCBI Taxonomy" id="2086346"/>
    <lineage>
        <taxon>Bacteria</taxon>
        <taxon>Pseudomonadati</taxon>
        <taxon>Pseudomonadota</taxon>
        <taxon>Alphaproteobacteria</taxon>
        <taxon>Rhodobacterales</taxon>
        <taxon>Paracoccaceae</taxon>
        <taxon>Paracoccus</taxon>
    </lineage>
</organism>
<proteinExistence type="predicted"/>
<evidence type="ECO:0000259" key="4">
    <source>
        <dbReference type="Pfam" id="PF20148"/>
    </source>
</evidence>
<keyword evidence="3" id="KW-0472">Membrane</keyword>
<dbReference type="SUPFAM" id="SSF69304">
    <property type="entry name" value="Tricorn protease N-terminal domain"/>
    <property type="match status" value="1"/>
</dbReference>
<feature type="transmembrane region" description="Helical" evidence="3">
    <location>
        <begin position="198"/>
        <end position="219"/>
    </location>
</feature>
<feature type="domain" description="DUF6531" evidence="4">
    <location>
        <begin position="358"/>
        <end position="428"/>
    </location>
</feature>
<dbReference type="InterPro" id="IPR006530">
    <property type="entry name" value="YD"/>
</dbReference>
<comment type="caution">
    <text evidence="6">The sequence shown here is derived from an EMBL/GenBank/DDBJ whole genome shotgun (WGS) entry which is preliminary data.</text>
</comment>
<dbReference type="Gene3D" id="2.180.10.10">
    <property type="entry name" value="RHS repeat-associated core"/>
    <property type="match status" value="2"/>
</dbReference>
<evidence type="ECO:0000256" key="3">
    <source>
        <dbReference type="SAM" id="Phobius"/>
    </source>
</evidence>
<dbReference type="NCBIfam" id="TIGR03696">
    <property type="entry name" value="Rhs_assc_core"/>
    <property type="match status" value="1"/>
</dbReference>
<dbReference type="Gene3D" id="2.60.200.60">
    <property type="match status" value="1"/>
</dbReference>
<dbReference type="InterPro" id="IPR050708">
    <property type="entry name" value="T6SS_VgrG/RHS"/>
</dbReference>
<dbReference type="InterPro" id="IPR031325">
    <property type="entry name" value="RHS_repeat"/>
</dbReference>
<dbReference type="EMBL" id="JBHRXE010000001">
    <property type="protein sequence ID" value="MFC3567977.1"/>
    <property type="molecule type" value="Genomic_DNA"/>
</dbReference>
<evidence type="ECO:0000313" key="7">
    <source>
        <dbReference type="Proteomes" id="UP001595596"/>
    </source>
</evidence>
<dbReference type="RefSeq" id="WP_379027491.1">
    <property type="nucleotide sequence ID" value="NZ_JBHRXE010000001.1"/>
</dbReference>
<evidence type="ECO:0000259" key="5">
    <source>
        <dbReference type="Pfam" id="PF25023"/>
    </source>
</evidence>
<protein>
    <submittedName>
        <fullName evidence="6">RHS repeat-associated core domain-containing protein</fullName>
    </submittedName>
</protein>
<feature type="transmembrane region" description="Helical" evidence="3">
    <location>
        <begin position="168"/>
        <end position="191"/>
    </location>
</feature>
<accession>A0ABV7RU75</accession>
<dbReference type="Pfam" id="PF25023">
    <property type="entry name" value="TEN_YD-shell"/>
    <property type="match status" value="2"/>
</dbReference>
<feature type="region of interest" description="Disordered" evidence="2">
    <location>
        <begin position="15"/>
        <end position="35"/>
    </location>
</feature>
<keyword evidence="3" id="KW-1133">Transmembrane helix</keyword>
<dbReference type="PRINTS" id="PR00394">
    <property type="entry name" value="RHSPROTEIN"/>
</dbReference>
<evidence type="ECO:0000256" key="1">
    <source>
        <dbReference type="ARBA" id="ARBA00022737"/>
    </source>
</evidence>
<reference evidence="7" key="1">
    <citation type="journal article" date="2019" name="Int. J. Syst. Evol. Microbiol.">
        <title>The Global Catalogue of Microorganisms (GCM) 10K type strain sequencing project: providing services to taxonomists for standard genome sequencing and annotation.</title>
        <authorList>
            <consortium name="The Broad Institute Genomics Platform"/>
            <consortium name="The Broad Institute Genome Sequencing Center for Infectious Disease"/>
            <person name="Wu L."/>
            <person name="Ma J."/>
        </authorList>
    </citation>
    <scope>NUCLEOTIDE SEQUENCE [LARGE SCALE GENOMIC DNA]</scope>
    <source>
        <strain evidence="7">VKM B-3226</strain>
    </source>
</reference>
<dbReference type="PANTHER" id="PTHR32305:SF15">
    <property type="entry name" value="PROTEIN RHSA-RELATED"/>
    <property type="match status" value="1"/>
</dbReference>
<dbReference type="NCBIfam" id="TIGR01643">
    <property type="entry name" value="YD_repeat_2x"/>
    <property type="match status" value="7"/>
</dbReference>
<evidence type="ECO:0000313" key="6">
    <source>
        <dbReference type="EMBL" id="MFC3567977.1"/>
    </source>
</evidence>
<dbReference type="InterPro" id="IPR011047">
    <property type="entry name" value="Quinoprotein_ADH-like_sf"/>
</dbReference>
<dbReference type="Pfam" id="PF05593">
    <property type="entry name" value="RHS_repeat"/>
    <property type="match status" value="2"/>
</dbReference>
<dbReference type="InterPro" id="IPR008727">
    <property type="entry name" value="PAAR_motif"/>
</dbReference>
<keyword evidence="7" id="KW-1185">Reference proteome</keyword>
<dbReference type="InterPro" id="IPR045351">
    <property type="entry name" value="DUF6531"/>
</dbReference>
<keyword evidence="3" id="KW-0812">Transmembrane</keyword>
<evidence type="ECO:0000256" key="2">
    <source>
        <dbReference type="SAM" id="MobiDB-lite"/>
    </source>
</evidence>
<dbReference type="Proteomes" id="UP001595596">
    <property type="component" value="Unassembled WGS sequence"/>
</dbReference>
<dbReference type="CDD" id="cd14742">
    <property type="entry name" value="PAAR_RHS"/>
    <property type="match status" value="1"/>
</dbReference>
<feature type="domain" description="Teneurin-like YD-shell" evidence="5">
    <location>
        <begin position="1110"/>
        <end position="1365"/>
    </location>
</feature>
<dbReference type="Pfam" id="PF20148">
    <property type="entry name" value="DUF6531"/>
    <property type="match status" value="1"/>
</dbReference>
<keyword evidence="1" id="KW-0677">Repeat</keyword>
<gene>
    <name evidence="6" type="ORF">ACFOMP_00720</name>
</gene>
<dbReference type="SUPFAM" id="SSF50998">
    <property type="entry name" value="Quinoprotein alcohol dehydrogenase-like"/>
    <property type="match status" value="1"/>
</dbReference>
<dbReference type="PANTHER" id="PTHR32305">
    <property type="match status" value="1"/>
</dbReference>
<dbReference type="InterPro" id="IPR022385">
    <property type="entry name" value="Rhs_assc_core"/>
</dbReference>
<name>A0ABV7RU75_9RHOB</name>
<feature type="domain" description="Teneurin-like YD-shell" evidence="5">
    <location>
        <begin position="851"/>
        <end position="977"/>
    </location>
</feature>
<dbReference type="InterPro" id="IPR056823">
    <property type="entry name" value="TEN-like_YD-shell"/>
</dbReference>
<dbReference type="Pfam" id="PF05488">
    <property type="entry name" value="PAAR_motif"/>
    <property type="match status" value="1"/>
</dbReference>